<reference evidence="1" key="2">
    <citation type="journal article" date="2019" name="Genome Biol. Evol.">
        <title>Day and night: Metabolic profiles and evolutionary relationships of six axenic non-marine cyanobacteria.</title>
        <authorList>
            <person name="Will S.E."/>
            <person name="Henke P."/>
            <person name="Boedeker C."/>
            <person name="Huang S."/>
            <person name="Brinkmann H."/>
            <person name="Rohde M."/>
            <person name="Jarek M."/>
            <person name="Friedl T."/>
            <person name="Seufert S."/>
            <person name="Schumacher M."/>
            <person name="Overmann J."/>
            <person name="Neumann-Schaal M."/>
            <person name="Petersen J."/>
        </authorList>
    </citation>
    <scope>NUCLEOTIDE SEQUENCE [LARGE SCALE GENOMIC DNA]</scope>
    <source>
        <strain evidence="1">PCC 7102</strain>
    </source>
</reference>
<comment type="caution">
    <text evidence="1">The sequence shown here is derived from an EMBL/GenBank/DDBJ whole genome shotgun (WGS) entry which is preliminary data.</text>
</comment>
<dbReference type="SUPFAM" id="SSF51197">
    <property type="entry name" value="Clavaminate synthase-like"/>
    <property type="match status" value="1"/>
</dbReference>
<keyword evidence="1" id="KW-0560">Oxidoreductase</keyword>
<reference evidence="1" key="1">
    <citation type="submission" date="2018-12" db="EMBL/GenBank/DDBJ databases">
        <authorList>
            <person name="Will S."/>
            <person name="Neumann-Schaal M."/>
            <person name="Henke P."/>
        </authorList>
    </citation>
    <scope>NUCLEOTIDE SEQUENCE</scope>
    <source>
        <strain evidence="1">PCC 7102</strain>
    </source>
</reference>
<dbReference type="Pfam" id="PF05721">
    <property type="entry name" value="PhyH"/>
    <property type="match status" value="1"/>
</dbReference>
<dbReference type="GO" id="GO:0005506">
    <property type="term" value="F:iron ion binding"/>
    <property type="evidence" value="ECO:0007669"/>
    <property type="project" value="UniProtKB-ARBA"/>
</dbReference>
<protein>
    <submittedName>
        <fullName evidence="1">Phytanoyl-CoA dioxygenase</fullName>
    </submittedName>
</protein>
<evidence type="ECO:0000313" key="2">
    <source>
        <dbReference type="Proteomes" id="UP000271624"/>
    </source>
</evidence>
<evidence type="ECO:0000313" key="1">
    <source>
        <dbReference type="EMBL" id="RUT09597.1"/>
    </source>
</evidence>
<accession>A0A3S1AUD4</accession>
<dbReference type="PANTHER" id="PTHR20883">
    <property type="entry name" value="PHYTANOYL-COA DIOXYGENASE DOMAIN CONTAINING 1"/>
    <property type="match status" value="1"/>
</dbReference>
<keyword evidence="2" id="KW-1185">Reference proteome</keyword>
<dbReference type="OrthoDB" id="9791262at2"/>
<dbReference type="AlphaFoldDB" id="A0A3S1AUD4"/>
<gene>
    <name evidence="1" type="ORF">DSM106972_000910</name>
</gene>
<proteinExistence type="predicted"/>
<dbReference type="GO" id="GO:0016706">
    <property type="term" value="F:2-oxoglutarate-dependent dioxygenase activity"/>
    <property type="evidence" value="ECO:0007669"/>
    <property type="project" value="UniProtKB-ARBA"/>
</dbReference>
<dbReference type="PANTHER" id="PTHR20883:SF48">
    <property type="entry name" value="ECTOINE DIOXYGENASE"/>
    <property type="match status" value="1"/>
</dbReference>
<dbReference type="EMBL" id="RSCL01000001">
    <property type="protein sequence ID" value="RUT09597.1"/>
    <property type="molecule type" value="Genomic_DNA"/>
</dbReference>
<dbReference type="RefSeq" id="WP_127077823.1">
    <property type="nucleotide sequence ID" value="NZ_RSCL01000001.1"/>
</dbReference>
<sequence length="224" mass="25538">MSRVNFLQQGYTIIKQVISEQEVEYWKSEISKSIQPDSLHGARLLQETIPIISDLAYSSKIIDNLPILLNINFQLVRALYFDKTSEANWSVAWHQDKTIAVKEKVNIPGYEPWSIKQGVVHVQPPVEIMESIITVRIHLDDADAENGALRVIPKSHLLGILTPDEIRDITAKEKYVTCNVEAGDALIMSPLILHSSLKAKNPKHRRVIHLEYAFCELPECLSWY</sequence>
<organism evidence="1 2">
    <name type="scientific">Dulcicalothrix desertica PCC 7102</name>
    <dbReference type="NCBI Taxonomy" id="232991"/>
    <lineage>
        <taxon>Bacteria</taxon>
        <taxon>Bacillati</taxon>
        <taxon>Cyanobacteriota</taxon>
        <taxon>Cyanophyceae</taxon>
        <taxon>Nostocales</taxon>
        <taxon>Calotrichaceae</taxon>
        <taxon>Dulcicalothrix</taxon>
    </lineage>
</organism>
<dbReference type="Gene3D" id="2.60.120.620">
    <property type="entry name" value="q2cbj1_9rhob like domain"/>
    <property type="match status" value="1"/>
</dbReference>
<keyword evidence="1" id="KW-0223">Dioxygenase</keyword>
<dbReference type="Proteomes" id="UP000271624">
    <property type="component" value="Unassembled WGS sequence"/>
</dbReference>
<dbReference type="InterPro" id="IPR008775">
    <property type="entry name" value="Phytyl_CoA_dOase-like"/>
</dbReference>
<name>A0A3S1AUD4_9CYAN</name>